<dbReference type="GO" id="GO:0044874">
    <property type="term" value="P:lipoprotein localization to outer membrane"/>
    <property type="evidence" value="ECO:0007669"/>
    <property type="project" value="TreeGrafter"/>
</dbReference>
<proteinExistence type="inferred from homology"/>
<evidence type="ECO:0000256" key="5">
    <source>
        <dbReference type="ARBA" id="ARBA00022989"/>
    </source>
</evidence>
<evidence type="ECO:0000256" key="1">
    <source>
        <dbReference type="ARBA" id="ARBA00004651"/>
    </source>
</evidence>
<evidence type="ECO:0000256" key="3">
    <source>
        <dbReference type="ARBA" id="ARBA00022475"/>
    </source>
</evidence>
<feature type="transmembrane region" description="Helical" evidence="8">
    <location>
        <begin position="373"/>
        <end position="395"/>
    </location>
</feature>
<dbReference type="Pfam" id="PF02687">
    <property type="entry name" value="FtsX"/>
    <property type="match status" value="1"/>
</dbReference>
<dbReference type="KEGG" id="pnd:Pla175_36140"/>
<keyword evidence="11" id="KW-1185">Reference proteome</keyword>
<evidence type="ECO:0000256" key="4">
    <source>
        <dbReference type="ARBA" id="ARBA00022692"/>
    </source>
</evidence>
<evidence type="ECO:0000256" key="2">
    <source>
        <dbReference type="ARBA" id="ARBA00005236"/>
    </source>
</evidence>
<evidence type="ECO:0000313" key="10">
    <source>
        <dbReference type="EMBL" id="QDU90212.1"/>
    </source>
</evidence>
<dbReference type="Proteomes" id="UP000317429">
    <property type="component" value="Chromosome"/>
</dbReference>
<protein>
    <submittedName>
        <fullName evidence="10">Lipoprotein-releasing system transmembrane protein LolC</fullName>
    </submittedName>
</protein>
<dbReference type="InterPro" id="IPR051447">
    <property type="entry name" value="Lipoprotein-release_system"/>
</dbReference>
<organism evidence="10 11">
    <name type="scientific">Pirellulimonas nuda</name>
    <dbReference type="NCBI Taxonomy" id="2528009"/>
    <lineage>
        <taxon>Bacteria</taxon>
        <taxon>Pseudomonadati</taxon>
        <taxon>Planctomycetota</taxon>
        <taxon>Planctomycetia</taxon>
        <taxon>Pirellulales</taxon>
        <taxon>Lacipirellulaceae</taxon>
        <taxon>Pirellulimonas</taxon>
    </lineage>
</organism>
<dbReference type="EMBL" id="CP036291">
    <property type="protein sequence ID" value="QDU90212.1"/>
    <property type="molecule type" value="Genomic_DNA"/>
</dbReference>
<dbReference type="GO" id="GO:0098797">
    <property type="term" value="C:plasma membrane protein complex"/>
    <property type="evidence" value="ECO:0007669"/>
    <property type="project" value="TreeGrafter"/>
</dbReference>
<feature type="compositionally biased region" description="Basic and acidic residues" evidence="7">
    <location>
        <begin position="152"/>
        <end position="165"/>
    </location>
</feature>
<feature type="region of interest" description="Disordered" evidence="7">
    <location>
        <begin position="152"/>
        <end position="200"/>
    </location>
</feature>
<keyword evidence="6 8" id="KW-0472">Membrane</keyword>
<dbReference type="RefSeq" id="WP_145288238.1">
    <property type="nucleotide sequence ID" value="NZ_CP036291.1"/>
</dbReference>
<keyword evidence="4 8" id="KW-0812">Transmembrane</keyword>
<keyword evidence="10" id="KW-0449">Lipoprotein</keyword>
<feature type="transmembrane region" description="Helical" evidence="8">
    <location>
        <begin position="416"/>
        <end position="444"/>
    </location>
</feature>
<feature type="transmembrane region" description="Helical" evidence="8">
    <location>
        <begin position="477"/>
        <end position="496"/>
    </location>
</feature>
<comment type="subcellular location">
    <subcellularLocation>
        <location evidence="1">Cell membrane</location>
        <topology evidence="1">Multi-pass membrane protein</topology>
    </subcellularLocation>
</comment>
<keyword evidence="5 8" id="KW-1133">Transmembrane helix</keyword>
<feature type="transmembrane region" description="Helical" evidence="8">
    <location>
        <begin position="15"/>
        <end position="38"/>
    </location>
</feature>
<reference evidence="10 11" key="1">
    <citation type="submission" date="2019-02" db="EMBL/GenBank/DDBJ databases">
        <title>Deep-cultivation of Planctomycetes and their phenomic and genomic characterization uncovers novel biology.</title>
        <authorList>
            <person name="Wiegand S."/>
            <person name="Jogler M."/>
            <person name="Boedeker C."/>
            <person name="Pinto D."/>
            <person name="Vollmers J."/>
            <person name="Rivas-Marin E."/>
            <person name="Kohn T."/>
            <person name="Peeters S.H."/>
            <person name="Heuer A."/>
            <person name="Rast P."/>
            <person name="Oberbeckmann S."/>
            <person name="Bunk B."/>
            <person name="Jeske O."/>
            <person name="Meyerdierks A."/>
            <person name="Storesund J.E."/>
            <person name="Kallscheuer N."/>
            <person name="Luecker S."/>
            <person name="Lage O.M."/>
            <person name="Pohl T."/>
            <person name="Merkel B.J."/>
            <person name="Hornburger P."/>
            <person name="Mueller R.-W."/>
            <person name="Bruemmer F."/>
            <person name="Labrenz M."/>
            <person name="Spormann A.M."/>
            <person name="Op den Camp H."/>
            <person name="Overmann J."/>
            <person name="Amann R."/>
            <person name="Jetten M.S.M."/>
            <person name="Mascher T."/>
            <person name="Medema M.H."/>
            <person name="Devos D.P."/>
            <person name="Kaster A.-K."/>
            <person name="Ovreas L."/>
            <person name="Rohde M."/>
            <person name="Galperin M.Y."/>
            <person name="Jogler C."/>
        </authorList>
    </citation>
    <scope>NUCLEOTIDE SEQUENCE [LARGE SCALE GENOMIC DNA]</scope>
    <source>
        <strain evidence="10 11">Pla175</strain>
    </source>
</reference>
<dbReference type="AlphaFoldDB" id="A0A518DFJ8"/>
<dbReference type="OrthoDB" id="9808461at2"/>
<dbReference type="InterPro" id="IPR003838">
    <property type="entry name" value="ABC3_permease_C"/>
</dbReference>
<gene>
    <name evidence="10" type="primary">lolC</name>
    <name evidence="10" type="ORF">Pla175_36140</name>
</gene>
<dbReference type="PANTHER" id="PTHR30489:SF0">
    <property type="entry name" value="LIPOPROTEIN-RELEASING SYSTEM TRANSMEMBRANE PROTEIN LOLE"/>
    <property type="match status" value="1"/>
</dbReference>
<accession>A0A518DFJ8</accession>
<sequence>MLQLLLCWRYLRTRYIALASVTSVMLGVATMIVVNAVMAGFSHEMQDRIHGILSDLVLDVISLEGAPDPEAHMQKIQRVAGEYIEGMSPTAHVPAMLSYYVGEQHVTRQVNVIGIDAATYSNVSDFGKYLQHPENRELLDFQLKDGGYDAVDHQADDPSRIKPRTELATSGWPHRRQKARWSREPNMTGREPAPPITAPSAMADPFAAADAEAPEGEKKEGRVFDPSTEQFPGVVAGIALCSYRNTDGTDSFHVLPGDDVELTYPMCGRPPKVGNTRFTITDFYESKMNEYDATFVFVELAQLQRLRGMFDPESGKGHFNSIQIQVKPGVDPAKVRDLIQAAFPPQWYVASTWKDKQGALLAAVQMETAVLNVLLFLIIAVAGFGILAIFFMIVVEKTRDIGVLKSLGAGGASVMNIFLGYGLTLGVAGAGVGMIGGLLFVRYINEIADVLGRLTGRPVFDPAIYYFSEIPTIIEPFTVAWIALGAMGIAVLASVIPARRAARMHPVQALRWE</sequence>
<keyword evidence="3" id="KW-1003">Cell membrane</keyword>
<name>A0A518DFJ8_9BACT</name>
<comment type="similarity">
    <text evidence="2">Belongs to the ABC-4 integral membrane protein family. LolC/E subfamily.</text>
</comment>
<feature type="domain" description="ABC3 transporter permease C-terminal" evidence="9">
    <location>
        <begin position="373"/>
        <end position="506"/>
    </location>
</feature>
<evidence type="ECO:0000256" key="6">
    <source>
        <dbReference type="ARBA" id="ARBA00023136"/>
    </source>
</evidence>
<evidence type="ECO:0000256" key="7">
    <source>
        <dbReference type="SAM" id="MobiDB-lite"/>
    </source>
</evidence>
<evidence type="ECO:0000256" key="8">
    <source>
        <dbReference type="SAM" id="Phobius"/>
    </source>
</evidence>
<evidence type="ECO:0000259" key="9">
    <source>
        <dbReference type="Pfam" id="PF02687"/>
    </source>
</evidence>
<dbReference type="PANTHER" id="PTHR30489">
    <property type="entry name" value="LIPOPROTEIN-RELEASING SYSTEM TRANSMEMBRANE PROTEIN LOLE"/>
    <property type="match status" value="1"/>
</dbReference>
<evidence type="ECO:0000313" key="11">
    <source>
        <dbReference type="Proteomes" id="UP000317429"/>
    </source>
</evidence>